<dbReference type="FunFam" id="1.20.58.340:FF:000001">
    <property type="entry name" value="Magnesium transport protein CorA"/>
    <property type="match status" value="1"/>
</dbReference>
<keyword evidence="11 13" id="KW-0472">Membrane</keyword>
<dbReference type="RefSeq" id="WP_058441189.1">
    <property type="nucleotide sequence ID" value="NZ_CAAAHU010000016.1"/>
</dbReference>
<dbReference type="PATRIC" id="fig|29422.6.peg.1160"/>
<evidence type="ECO:0000256" key="4">
    <source>
        <dbReference type="ARBA" id="ARBA00022448"/>
    </source>
</evidence>
<dbReference type="AlphaFoldDB" id="A0A0W0SNW1"/>
<dbReference type="Proteomes" id="UP000054742">
    <property type="component" value="Unassembled WGS sequence"/>
</dbReference>
<evidence type="ECO:0000256" key="3">
    <source>
        <dbReference type="ARBA" id="ARBA00019439"/>
    </source>
</evidence>
<evidence type="ECO:0000256" key="12">
    <source>
        <dbReference type="ARBA" id="ARBA00034269"/>
    </source>
</evidence>
<evidence type="ECO:0000256" key="13">
    <source>
        <dbReference type="SAM" id="Phobius"/>
    </source>
</evidence>
<dbReference type="PANTHER" id="PTHR47685:SF1">
    <property type="entry name" value="MAGNESIUM TRANSPORT PROTEIN CORA"/>
    <property type="match status" value="1"/>
</dbReference>
<comment type="caution">
    <text evidence="14">The sequence shown here is derived from an EMBL/GenBank/DDBJ whole genome shotgun (WGS) entry which is preliminary data.</text>
</comment>
<evidence type="ECO:0000256" key="6">
    <source>
        <dbReference type="ARBA" id="ARBA00022519"/>
    </source>
</evidence>
<keyword evidence="15" id="KW-1185">Reference proteome</keyword>
<name>A0A0W0SNW1_9GAMM</name>
<evidence type="ECO:0000256" key="5">
    <source>
        <dbReference type="ARBA" id="ARBA00022475"/>
    </source>
</evidence>
<reference evidence="14 15" key="1">
    <citation type="submission" date="2015-11" db="EMBL/GenBank/DDBJ databases">
        <title>Genomic analysis of 38 Legionella species identifies large and diverse effector repertoires.</title>
        <authorList>
            <person name="Burstein D."/>
            <person name="Amaro F."/>
            <person name="Zusman T."/>
            <person name="Lifshitz Z."/>
            <person name="Cohen O."/>
            <person name="Gilbert J.A."/>
            <person name="Pupko T."/>
            <person name="Shuman H.A."/>
            <person name="Segal G."/>
        </authorList>
    </citation>
    <scope>NUCLEOTIDE SEQUENCE [LARGE SCALE GENOMIC DNA]</scope>
    <source>
        <strain evidence="14 15">ATCC 43878</strain>
    </source>
</reference>
<dbReference type="STRING" id="29422.Lbru_1104"/>
<keyword evidence="4" id="KW-0813">Transport</keyword>
<evidence type="ECO:0000256" key="10">
    <source>
        <dbReference type="ARBA" id="ARBA00023065"/>
    </source>
</evidence>
<organism evidence="14 15">
    <name type="scientific">Legionella brunensis</name>
    <dbReference type="NCBI Taxonomy" id="29422"/>
    <lineage>
        <taxon>Bacteria</taxon>
        <taxon>Pseudomonadati</taxon>
        <taxon>Pseudomonadota</taxon>
        <taxon>Gammaproteobacteria</taxon>
        <taxon>Legionellales</taxon>
        <taxon>Legionellaceae</taxon>
        <taxon>Legionella</taxon>
    </lineage>
</organism>
<evidence type="ECO:0000313" key="14">
    <source>
        <dbReference type="EMBL" id="KTC84889.1"/>
    </source>
</evidence>
<feature type="transmembrane region" description="Helical" evidence="13">
    <location>
        <begin position="301"/>
        <end position="321"/>
    </location>
</feature>
<gene>
    <name evidence="14" type="ORF">Lbru_1104</name>
</gene>
<evidence type="ECO:0000313" key="15">
    <source>
        <dbReference type="Proteomes" id="UP000054742"/>
    </source>
</evidence>
<evidence type="ECO:0000256" key="2">
    <source>
        <dbReference type="ARBA" id="ARBA00009765"/>
    </source>
</evidence>
<keyword evidence="6" id="KW-0997">Cell inner membrane</keyword>
<dbReference type="GO" id="GO:0005886">
    <property type="term" value="C:plasma membrane"/>
    <property type="evidence" value="ECO:0007669"/>
    <property type="project" value="UniProtKB-SubCell"/>
</dbReference>
<accession>A0A0W0SNW1</accession>
<dbReference type="GO" id="GO:0015095">
    <property type="term" value="F:magnesium ion transmembrane transporter activity"/>
    <property type="evidence" value="ECO:0007669"/>
    <property type="project" value="TreeGrafter"/>
</dbReference>
<dbReference type="Pfam" id="PF01544">
    <property type="entry name" value="CorA"/>
    <property type="match status" value="1"/>
</dbReference>
<dbReference type="OrthoDB" id="9803416at2"/>
<dbReference type="InterPro" id="IPR045863">
    <property type="entry name" value="CorA_TM1_TM2"/>
</dbReference>
<keyword evidence="7 13" id="KW-0812">Transmembrane</keyword>
<dbReference type="GO" id="GO:0015099">
    <property type="term" value="F:nickel cation transmembrane transporter activity"/>
    <property type="evidence" value="ECO:0007669"/>
    <property type="project" value="TreeGrafter"/>
</dbReference>
<dbReference type="GO" id="GO:0015087">
    <property type="term" value="F:cobalt ion transmembrane transporter activity"/>
    <property type="evidence" value="ECO:0007669"/>
    <property type="project" value="TreeGrafter"/>
</dbReference>
<comment type="catalytic activity">
    <reaction evidence="12">
        <text>Mg(2+)(in) = Mg(2+)(out)</text>
        <dbReference type="Rhea" id="RHEA:29827"/>
        <dbReference type="ChEBI" id="CHEBI:18420"/>
    </reaction>
</comment>
<dbReference type="CDD" id="cd12837">
    <property type="entry name" value="EcCorA-like_u1"/>
    <property type="match status" value="1"/>
</dbReference>
<evidence type="ECO:0000256" key="8">
    <source>
        <dbReference type="ARBA" id="ARBA00022842"/>
    </source>
</evidence>
<evidence type="ECO:0000256" key="9">
    <source>
        <dbReference type="ARBA" id="ARBA00022989"/>
    </source>
</evidence>
<evidence type="ECO:0000256" key="1">
    <source>
        <dbReference type="ARBA" id="ARBA00004429"/>
    </source>
</evidence>
<dbReference type="EMBL" id="LNXV01000008">
    <property type="protein sequence ID" value="KTC84889.1"/>
    <property type="molecule type" value="Genomic_DNA"/>
</dbReference>
<dbReference type="PANTHER" id="PTHR47685">
    <property type="entry name" value="MAGNESIUM TRANSPORT PROTEIN CORA"/>
    <property type="match status" value="1"/>
</dbReference>
<comment type="similarity">
    <text evidence="2">Belongs to the CorA metal ion transporter (MIT) (TC 1.A.35) family.</text>
</comment>
<dbReference type="Gene3D" id="3.30.460.20">
    <property type="entry name" value="CorA soluble domain-like"/>
    <property type="match status" value="1"/>
</dbReference>
<evidence type="ECO:0000256" key="11">
    <source>
        <dbReference type="ARBA" id="ARBA00023136"/>
    </source>
</evidence>
<proteinExistence type="inferred from homology"/>
<dbReference type="Gene3D" id="1.20.58.340">
    <property type="entry name" value="Magnesium transport protein CorA, transmembrane region"/>
    <property type="match status" value="2"/>
</dbReference>
<dbReference type="InterPro" id="IPR045861">
    <property type="entry name" value="CorA_cytoplasmic_dom"/>
</dbReference>
<keyword evidence="9 13" id="KW-1133">Transmembrane helix</keyword>
<comment type="subcellular location">
    <subcellularLocation>
        <location evidence="1">Cell inner membrane</location>
        <topology evidence="1">Multi-pass membrane protein</topology>
    </subcellularLocation>
</comment>
<protein>
    <recommendedName>
        <fullName evidence="3">Magnesium transport protein CorA</fullName>
    </recommendedName>
</protein>
<sequence length="327" mass="37752">MITAYMNKKRLVSYKLARKNLKLIEKALWLDLIHPSRQEKKLLEETFAIDIPTQEEMKSIELSSRLYKRNNTLFMTAMMIAHSTSPQPIHEPVTFIVTEEKLITIRYIEPQAFPLFVSQVADYELEHDDVNVLFTGLLEAIIDRLADHLELVGKELDDISQKIFGQGYLTKKAKKINYQTVVRKIGFYADLNNKARDSLVTFNRLVSFFSQSIEAEEGIEEEKKLRIDAITTDIEALSDYANFISTKVSFLLDATLGLISIDQSTIIKILSVAAVIFLPPTLIASIYGMNFKFMPELSWKWGYLLALILMFLSATFSYKFFRYKKWL</sequence>
<keyword evidence="8" id="KW-0460">Magnesium</keyword>
<dbReference type="InterPro" id="IPR002523">
    <property type="entry name" value="MgTranspt_CorA/ZnTranspt_ZntB"/>
</dbReference>
<evidence type="ECO:0000256" key="7">
    <source>
        <dbReference type="ARBA" id="ARBA00022692"/>
    </source>
</evidence>
<dbReference type="SUPFAM" id="SSF143865">
    <property type="entry name" value="CorA soluble domain-like"/>
    <property type="match status" value="1"/>
</dbReference>
<dbReference type="InterPro" id="IPR050829">
    <property type="entry name" value="CorA_MIT"/>
</dbReference>
<dbReference type="SUPFAM" id="SSF144083">
    <property type="entry name" value="Magnesium transport protein CorA, transmembrane region"/>
    <property type="match status" value="1"/>
</dbReference>
<feature type="transmembrane region" description="Helical" evidence="13">
    <location>
        <begin position="269"/>
        <end position="289"/>
    </location>
</feature>
<keyword evidence="10" id="KW-0406">Ion transport</keyword>
<keyword evidence="5" id="KW-1003">Cell membrane</keyword>